<dbReference type="PROSITE" id="PS51682">
    <property type="entry name" value="SAM_OMT_I"/>
    <property type="match status" value="1"/>
</dbReference>
<dbReference type="InterPro" id="IPR002935">
    <property type="entry name" value="SAM_O-MeTrfase"/>
</dbReference>
<dbReference type="PANTHER" id="PTHR43836">
    <property type="entry name" value="CATECHOL O-METHYLTRANSFERASE 1-RELATED"/>
    <property type="match status" value="1"/>
</dbReference>
<organism evidence="4 5">
    <name type="scientific">Kutzneria buriramensis</name>
    <dbReference type="NCBI Taxonomy" id="1045776"/>
    <lineage>
        <taxon>Bacteria</taxon>
        <taxon>Bacillati</taxon>
        <taxon>Actinomycetota</taxon>
        <taxon>Actinomycetes</taxon>
        <taxon>Pseudonocardiales</taxon>
        <taxon>Pseudonocardiaceae</taxon>
        <taxon>Kutzneria</taxon>
    </lineage>
</organism>
<evidence type="ECO:0000313" key="4">
    <source>
        <dbReference type="EMBL" id="REH33128.1"/>
    </source>
</evidence>
<accession>A0A3E0GY51</accession>
<evidence type="ECO:0000256" key="1">
    <source>
        <dbReference type="ARBA" id="ARBA00022603"/>
    </source>
</evidence>
<sequence length="263" mass="29524">MNPLELVGKRVPFLRWSFLRLLFSFKKLTTEWQVGDGREEALAHYVVTRARAGDVDDVIRTIDEFCARRSFMIHVSEEKGAILDAAVRRTSPKRVLELGTYCGYSALRIVRLLDADCRLVSVEFNPANADIARRIWDHAGVGSRVAVVVGTLGDGDVTLKRLEVEHGFAPGSVDFVFIDHAKDAYLPDLHRVVDRDWLHAGSVVVADNVKFPGAPEYRAYMKSAEGRTWRSIEHATHETLIRDVVLESRYLGNNGVKPSPSRP</sequence>
<dbReference type="PANTHER" id="PTHR43836:SF2">
    <property type="entry name" value="CATECHOL O-METHYLTRANSFERASE 1-RELATED"/>
    <property type="match status" value="1"/>
</dbReference>
<keyword evidence="5" id="KW-1185">Reference proteome</keyword>
<comment type="caution">
    <text evidence="4">The sequence shown here is derived from an EMBL/GenBank/DDBJ whole genome shotgun (WGS) entry which is preliminary data.</text>
</comment>
<dbReference type="Proteomes" id="UP000256269">
    <property type="component" value="Unassembled WGS sequence"/>
</dbReference>
<evidence type="ECO:0000256" key="2">
    <source>
        <dbReference type="ARBA" id="ARBA00022679"/>
    </source>
</evidence>
<name>A0A3E0GY51_9PSEU</name>
<dbReference type="SUPFAM" id="SSF53335">
    <property type="entry name" value="S-adenosyl-L-methionine-dependent methyltransferases"/>
    <property type="match status" value="1"/>
</dbReference>
<dbReference type="GO" id="GO:0032259">
    <property type="term" value="P:methylation"/>
    <property type="evidence" value="ECO:0007669"/>
    <property type="project" value="UniProtKB-KW"/>
</dbReference>
<dbReference type="CDD" id="cd02440">
    <property type="entry name" value="AdoMet_MTases"/>
    <property type="match status" value="1"/>
</dbReference>
<reference evidence="4 5" key="1">
    <citation type="submission" date="2018-08" db="EMBL/GenBank/DDBJ databases">
        <title>Genomic Encyclopedia of Archaeal and Bacterial Type Strains, Phase II (KMG-II): from individual species to whole genera.</title>
        <authorList>
            <person name="Goeker M."/>
        </authorList>
    </citation>
    <scope>NUCLEOTIDE SEQUENCE [LARGE SCALE GENOMIC DNA]</scope>
    <source>
        <strain evidence="4 5">DSM 45791</strain>
    </source>
</reference>
<dbReference type="Gene3D" id="3.40.50.150">
    <property type="entry name" value="Vaccinia Virus protein VP39"/>
    <property type="match status" value="1"/>
</dbReference>
<keyword evidence="1 4" id="KW-0489">Methyltransferase</keyword>
<dbReference type="RefSeq" id="WP_211353510.1">
    <property type="nucleotide sequence ID" value="NZ_CP144375.1"/>
</dbReference>
<dbReference type="AlphaFoldDB" id="A0A3E0GY51"/>
<dbReference type="InterPro" id="IPR029063">
    <property type="entry name" value="SAM-dependent_MTases_sf"/>
</dbReference>
<gene>
    <name evidence="4" type="ORF">BCF44_120200</name>
</gene>
<evidence type="ECO:0000313" key="5">
    <source>
        <dbReference type="Proteomes" id="UP000256269"/>
    </source>
</evidence>
<proteinExistence type="predicted"/>
<dbReference type="Pfam" id="PF01596">
    <property type="entry name" value="Methyltransf_3"/>
    <property type="match status" value="1"/>
</dbReference>
<evidence type="ECO:0000256" key="3">
    <source>
        <dbReference type="ARBA" id="ARBA00022691"/>
    </source>
</evidence>
<protein>
    <submittedName>
        <fullName evidence="4">Catechol O-methyltransferase</fullName>
    </submittedName>
</protein>
<keyword evidence="3" id="KW-0949">S-adenosyl-L-methionine</keyword>
<keyword evidence="2 4" id="KW-0808">Transferase</keyword>
<dbReference type="EMBL" id="QUNO01000020">
    <property type="protein sequence ID" value="REH33128.1"/>
    <property type="molecule type" value="Genomic_DNA"/>
</dbReference>
<dbReference type="GO" id="GO:0008171">
    <property type="term" value="F:O-methyltransferase activity"/>
    <property type="evidence" value="ECO:0007669"/>
    <property type="project" value="InterPro"/>
</dbReference>